<organism evidence="10 11">
    <name type="scientific">Brassica oleracea var. oleracea</name>
    <dbReference type="NCBI Taxonomy" id="109376"/>
    <lineage>
        <taxon>Eukaryota</taxon>
        <taxon>Viridiplantae</taxon>
        <taxon>Streptophyta</taxon>
        <taxon>Embryophyta</taxon>
        <taxon>Tracheophyta</taxon>
        <taxon>Spermatophyta</taxon>
        <taxon>Magnoliopsida</taxon>
        <taxon>eudicotyledons</taxon>
        <taxon>Gunneridae</taxon>
        <taxon>Pentapetalae</taxon>
        <taxon>rosids</taxon>
        <taxon>malvids</taxon>
        <taxon>Brassicales</taxon>
        <taxon>Brassicaceae</taxon>
        <taxon>Brassiceae</taxon>
        <taxon>Brassica</taxon>
    </lineage>
</organism>
<feature type="transmembrane region" description="Helical" evidence="6">
    <location>
        <begin position="330"/>
        <end position="350"/>
    </location>
</feature>
<keyword evidence="11" id="KW-1185">Reference proteome</keyword>
<keyword evidence="2 6" id="KW-0812">Transmembrane</keyword>
<dbReference type="HOGENOM" id="CLU_020277_4_0_1"/>
<feature type="transmembrane region" description="Helical" evidence="6">
    <location>
        <begin position="220"/>
        <end position="241"/>
    </location>
</feature>
<evidence type="ECO:0000256" key="2">
    <source>
        <dbReference type="ARBA" id="ARBA00022692"/>
    </source>
</evidence>
<dbReference type="eggNOG" id="KOG2569">
    <property type="taxonomic scope" value="Eukaryota"/>
</dbReference>
<evidence type="ECO:0000313" key="11">
    <source>
        <dbReference type="Proteomes" id="UP000032141"/>
    </source>
</evidence>
<dbReference type="InterPro" id="IPR009637">
    <property type="entry name" value="GPR107/GPR108-like"/>
</dbReference>
<feature type="transmembrane region" description="Helical" evidence="6">
    <location>
        <begin position="179"/>
        <end position="200"/>
    </location>
</feature>
<dbReference type="PANTHER" id="PTHR21229">
    <property type="entry name" value="LUNG SEVEN TRANSMEMBRANE RECEPTOR"/>
    <property type="match status" value="1"/>
</dbReference>
<sequence length="411" mass="46533">MTRSPFFAAVISLLLATLAVAEIKSITISDDSRPLILLQTFGFTQTGHVTISVSSSSSQDSSRTGFYLVEQESVLQVDIELQQNSSFCVLDSHYVHHFDQSYQVTSPGLYSLFFANCGPGAKVSMKFQTEMYNLDPNGLKSYLPAGSTQLPGLFLVFSLCYLTFLGLWVYLCYKKKQRIHILIAALLLTKGLSLICAAEVKQYVKTTGIPHGWNIPFYVFQFLGNVLLFMVIVLVGTGWSILKPKLQEKEKKLLMLVIPFEVISTIASVVIGETGPYVQNWSLWTEIFLFAEVSCWVAMRLVIVCWMCSLRKTSRKTVKNLGTSPFFGKFYSLVFVYLLFTRVAIGVFMLNETADYKYQWESNVAGEIASLAFYALICYYMFMPMEMNVYFDVEDEDEELLPILALEEDRV</sequence>
<evidence type="ECO:0000256" key="1">
    <source>
        <dbReference type="ARBA" id="ARBA00004141"/>
    </source>
</evidence>
<keyword evidence="5 6" id="KW-0472">Membrane</keyword>
<evidence type="ECO:0000313" key="10">
    <source>
        <dbReference type="EnsemblPlants" id="Bo3g002000.1"/>
    </source>
</evidence>
<dbReference type="InterPro" id="IPR053937">
    <property type="entry name" value="GOST_TM"/>
</dbReference>
<feature type="transmembrane region" description="Helical" evidence="6">
    <location>
        <begin position="362"/>
        <end position="382"/>
    </location>
</feature>
<dbReference type="AlphaFoldDB" id="A0A0D3AZG5"/>
<evidence type="ECO:0000256" key="7">
    <source>
        <dbReference type="SAM" id="SignalP"/>
    </source>
</evidence>
<dbReference type="STRING" id="109376.A0A0D3AZG5"/>
<keyword evidence="3 7" id="KW-0732">Signal</keyword>
<evidence type="ECO:0000259" key="9">
    <source>
        <dbReference type="Pfam" id="PF21904"/>
    </source>
</evidence>
<feature type="chain" id="PRO_5002272611" evidence="7">
    <location>
        <begin position="22"/>
        <end position="411"/>
    </location>
</feature>
<evidence type="ECO:0000256" key="3">
    <source>
        <dbReference type="ARBA" id="ARBA00022729"/>
    </source>
</evidence>
<dbReference type="InterPro" id="IPR054103">
    <property type="entry name" value="CAND6-7_N"/>
</dbReference>
<keyword evidence="4 6" id="KW-1133">Transmembrane helix</keyword>
<dbReference type="Pfam" id="PF06814">
    <property type="entry name" value="GOST_TM"/>
    <property type="match status" value="1"/>
</dbReference>
<dbReference type="OMA" id="WTEIFLF"/>
<dbReference type="GO" id="GO:0016020">
    <property type="term" value="C:membrane"/>
    <property type="evidence" value="ECO:0007669"/>
    <property type="project" value="UniProtKB-SubCell"/>
</dbReference>
<feature type="transmembrane region" description="Helical" evidence="6">
    <location>
        <begin position="150"/>
        <end position="172"/>
    </location>
</feature>
<feature type="domain" description="GOST seven transmembrane" evidence="8">
    <location>
        <begin position="152"/>
        <end position="386"/>
    </location>
</feature>
<feature type="transmembrane region" description="Helical" evidence="6">
    <location>
        <begin position="253"/>
        <end position="272"/>
    </location>
</feature>
<protein>
    <submittedName>
        <fullName evidence="10">Uncharacterized protein</fullName>
    </submittedName>
</protein>
<reference evidence="10" key="2">
    <citation type="submission" date="2015-03" db="UniProtKB">
        <authorList>
            <consortium name="EnsemblPlants"/>
        </authorList>
    </citation>
    <scope>IDENTIFICATION</scope>
</reference>
<comment type="subcellular location">
    <subcellularLocation>
        <location evidence="1">Membrane</location>
        <topology evidence="1">Multi-pass membrane protein</topology>
    </subcellularLocation>
</comment>
<dbReference type="KEGG" id="boe:106329534"/>
<dbReference type="Proteomes" id="UP000032141">
    <property type="component" value="Chromosome C3"/>
</dbReference>
<feature type="domain" description="CAND6/7 N-terminal" evidence="9">
    <location>
        <begin position="24"/>
        <end position="133"/>
    </location>
</feature>
<dbReference type="GO" id="GO:0005794">
    <property type="term" value="C:Golgi apparatus"/>
    <property type="evidence" value="ECO:0007669"/>
    <property type="project" value="TreeGrafter"/>
</dbReference>
<dbReference type="PANTHER" id="PTHR21229:SF72">
    <property type="entry name" value="(RAPE) HYPOTHETICAL PROTEIN"/>
    <property type="match status" value="1"/>
</dbReference>
<dbReference type="EnsemblPlants" id="Bo3g002000.1">
    <property type="protein sequence ID" value="Bo3g002000.1"/>
    <property type="gene ID" value="Bo3g002000"/>
</dbReference>
<accession>A0A0D3AZG5</accession>
<reference evidence="10 11" key="1">
    <citation type="journal article" date="2014" name="Genome Biol.">
        <title>Transcriptome and methylome profiling reveals relics of genome dominance in the mesopolyploid Brassica oleracea.</title>
        <authorList>
            <person name="Parkin I.A."/>
            <person name="Koh C."/>
            <person name="Tang H."/>
            <person name="Robinson S.J."/>
            <person name="Kagale S."/>
            <person name="Clarke W.E."/>
            <person name="Town C.D."/>
            <person name="Nixon J."/>
            <person name="Krishnakumar V."/>
            <person name="Bidwell S.L."/>
            <person name="Denoeud F."/>
            <person name="Belcram H."/>
            <person name="Links M.G."/>
            <person name="Just J."/>
            <person name="Clarke C."/>
            <person name="Bender T."/>
            <person name="Huebert T."/>
            <person name="Mason A.S."/>
            <person name="Pires J.C."/>
            <person name="Barker G."/>
            <person name="Moore J."/>
            <person name="Walley P.G."/>
            <person name="Manoli S."/>
            <person name="Batley J."/>
            <person name="Edwards D."/>
            <person name="Nelson M.N."/>
            <person name="Wang X."/>
            <person name="Paterson A.H."/>
            <person name="King G."/>
            <person name="Bancroft I."/>
            <person name="Chalhoub B."/>
            <person name="Sharpe A.G."/>
        </authorList>
    </citation>
    <scope>NUCLEOTIDE SEQUENCE</scope>
    <source>
        <strain evidence="10 11">cv. TO1000</strain>
    </source>
</reference>
<name>A0A0D3AZG5_BRAOL</name>
<dbReference type="Pfam" id="PF21904">
    <property type="entry name" value="CAND6-7_N"/>
    <property type="match status" value="1"/>
</dbReference>
<dbReference type="RefSeq" id="XP_013623672.1">
    <property type="nucleotide sequence ID" value="XM_013768218.1"/>
</dbReference>
<dbReference type="GeneID" id="106329534"/>
<evidence type="ECO:0000256" key="4">
    <source>
        <dbReference type="ARBA" id="ARBA00022989"/>
    </source>
</evidence>
<proteinExistence type="predicted"/>
<dbReference type="Gramene" id="Bo3g002000.1">
    <property type="protein sequence ID" value="Bo3g002000.1"/>
    <property type="gene ID" value="Bo3g002000"/>
</dbReference>
<feature type="signal peptide" evidence="7">
    <location>
        <begin position="1"/>
        <end position="21"/>
    </location>
</feature>
<evidence type="ECO:0000256" key="6">
    <source>
        <dbReference type="SAM" id="Phobius"/>
    </source>
</evidence>
<feature type="transmembrane region" description="Helical" evidence="6">
    <location>
        <begin position="287"/>
        <end position="309"/>
    </location>
</feature>
<evidence type="ECO:0000259" key="8">
    <source>
        <dbReference type="Pfam" id="PF06814"/>
    </source>
</evidence>
<evidence type="ECO:0000256" key="5">
    <source>
        <dbReference type="ARBA" id="ARBA00023136"/>
    </source>
</evidence>